<dbReference type="SUPFAM" id="SSF53335">
    <property type="entry name" value="S-adenosyl-L-methionine-dependent methyltransferases"/>
    <property type="match status" value="1"/>
</dbReference>
<dbReference type="EMBL" id="BQXY01000001">
    <property type="protein sequence ID" value="GKU24337.1"/>
    <property type="molecule type" value="Genomic_DNA"/>
</dbReference>
<dbReference type="GO" id="GO:0008168">
    <property type="term" value="F:methyltransferase activity"/>
    <property type="evidence" value="ECO:0007669"/>
    <property type="project" value="InterPro"/>
</dbReference>
<accession>A0A9W5Y0H8</accession>
<dbReference type="PROSITE" id="PS00092">
    <property type="entry name" value="N6_MTASE"/>
    <property type="match status" value="1"/>
</dbReference>
<evidence type="ECO:0000313" key="1">
    <source>
        <dbReference type="EMBL" id="GKU24337.1"/>
    </source>
</evidence>
<evidence type="ECO:0008006" key="3">
    <source>
        <dbReference type="Google" id="ProtNLM"/>
    </source>
</evidence>
<keyword evidence="2" id="KW-1185">Reference proteome</keyword>
<dbReference type="GO" id="GO:0003676">
    <property type="term" value="F:nucleic acid binding"/>
    <property type="evidence" value="ECO:0007669"/>
    <property type="project" value="InterPro"/>
</dbReference>
<comment type="caution">
    <text evidence="1">The sequence shown here is derived from an EMBL/GenBank/DDBJ whole genome shotgun (WGS) entry which is preliminary data.</text>
</comment>
<gene>
    <name evidence="1" type="ORF">CFOLD11_11630</name>
</gene>
<reference evidence="1" key="1">
    <citation type="journal article" date="2023" name="Int. J. Syst. Evol. Microbiol.">
        <title>&lt;i&gt;Clostridium folliculivorans&lt;/i&gt; sp. nov., isolated from soil samples of an organic paddy in Japan.</title>
        <authorList>
            <person name="Tazawa J."/>
            <person name="Kobayashi H."/>
            <person name="Tanizawa Y."/>
            <person name="Uchino A."/>
            <person name="Tanaka F."/>
            <person name="Urashima Y."/>
            <person name="Miura S."/>
            <person name="Sakamoto M."/>
            <person name="Ohkuma M."/>
            <person name="Tohno M."/>
        </authorList>
    </citation>
    <scope>NUCLEOTIDE SEQUENCE</scope>
    <source>
        <strain evidence="1">D1-1</strain>
    </source>
</reference>
<organism evidence="1 2">
    <name type="scientific">Clostridium folliculivorans</name>
    <dbReference type="NCBI Taxonomy" id="2886038"/>
    <lineage>
        <taxon>Bacteria</taxon>
        <taxon>Bacillati</taxon>
        <taxon>Bacillota</taxon>
        <taxon>Clostridia</taxon>
        <taxon>Eubacteriales</taxon>
        <taxon>Clostridiaceae</taxon>
        <taxon>Clostridium</taxon>
    </lineage>
</organism>
<dbReference type="InterPro" id="IPR002052">
    <property type="entry name" value="DNA_methylase_N6_adenine_CS"/>
</dbReference>
<name>A0A9W5Y0H8_9CLOT</name>
<sequence length="184" mass="21362">MSKLAIYYRVKPGDCYETPKWAVDCLLRREAFEGVILEPCCGQGAISKVLKDYGYGVISSDIRDSEQIDGEKGKDIFSINKVFNNIITNPPYSNINDVIKHFSRIYNKKMALLLRLSFLESMSRYEFFTSFPLKVVYVFCARVTMYPEGEERPKNSGSVAYAWFVWDKDYIGNPMIRWIPEKEK</sequence>
<dbReference type="Proteomes" id="UP001057868">
    <property type="component" value="Unassembled WGS sequence"/>
</dbReference>
<dbReference type="GO" id="GO:0032259">
    <property type="term" value="P:methylation"/>
    <property type="evidence" value="ECO:0007669"/>
    <property type="project" value="InterPro"/>
</dbReference>
<dbReference type="RefSeq" id="WP_261851346.1">
    <property type="nucleotide sequence ID" value="NZ_BQXY01000001.1"/>
</dbReference>
<dbReference type="Gene3D" id="3.40.50.150">
    <property type="entry name" value="Vaccinia Virus protein VP39"/>
    <property type="match status" value="1"/>
</dbReference>
<protein>
    <recommendedName>
        <fullName evidence="3">SAM-dependent methyltransferase</fullName>
    </recommendedName>
</protein>
<dbReference type="AlphaFoldDB" id="A0A9W5Y0H8"/>
<dbReference type="InterPro" id="IPR029063">
    <property type="entry name" value="SAM-dependent_MTases_sf"/>
</dbReference>
<evidence type="ECO:0000313" key="2">
    <source>
        <dbReference type="Proteomes" id="UP001057868"/>
    </source>
</evidence>
<proteinExistence type="predicted"/>